<evidence type="ECO:0000313" key="3">
    <source>
        <dbReference type="Proteomes" id="UP001258945"/>
    </source>
</evidence>
<gene>
    <name evidence="2" type="ORF">RQ831_03835</name>
</gene>
<feature type="region of interest" description="Disordered" evidence="1">
    <location>
        <begin position="1"/>
        <end position="41"/>
    </location>
</feature>
<evidence type="ECO:0000256" key="1">
    <source>
        <dbReference type="SAM" id="MobiDB-lite"/>
    </source>
</evidence>
<dbReference type="EMBL" id="JAVVDO010000004">
    <property type="protein sequence ID" value="MDT8330171.1"/>
    <property type="molecule type" value="Genomic_DNA"/>
</dbReference>
<reference evidence="2 3" key="1">
    <citation type="journal article" date="2019" name="Microb. Pathog.">
        <title>Comparison of VITEK 2, MALDI-TOF MS, 16S rRNA gene sequencing, and whole-genome sequencing for identification of Roseomonas mucosa.</title>
        <authorList>
            <person name="Rudolph W.W."/>
            <person name="Gunzer F."/>
            <person name="Trauth M."/>
            <person name="Bunk B."/>
            <person name="Bigge R."/>
            <person name="Schrottner P."/>
        </authorList>
    </citation>
    <scope>NUCLEOTIDE SEQUENCE [LARGE SCALE GENOMIC DNA]</scope>
    <source>
        <strain evidence="2 3">DSM 103800</strain>
    </source>
</reference>
<keyword evidence="3" id="KW-1185">Reference proteome</keyword>
<feature type="compositionally biased region" description="Basic and acidic residues" evidence="1">
    <location>
        <begin position="30"/>
        <end position="41"/>
    </location>
</feature>
<protein>
    <submittedName>
        <fullName evidence="2">Uncharacterized protein</fullName>
    </submittedName>
</protein>
<organism evidence="2 3">
    <name type="scientific">Roseomonas gilardii</name>
    <dbReference type="NCBI Taxonomy" id="257708"/>
    <lineage>
        <taxon>Bacteria</taxon>
        <taxon>Pseudomonadati</taxon>
        <taxon>Pseudomonadota</taxon>
        <taxon>Alphaproteobacteria</taxon>
        <taxon>Acetobacterales</taxon>
        <taxon>Roseomonadaceae</taxon>
        <taxon>Roseomonas</taxon>
    </lineage>
</organism>
<name>A0ABU3MB99_9PROT</name>
<dbReference type="Proteomes" id="UP001258945">
    <property type="component" value="Unassembled WGS sequence"/>
</dbReference>
<evidence type="ECO:0000313" key="2">
    <source>
        <dbReference type="EMBL" id="MDT8330171.1"/>
    </source>
</evidence>
<proteinExistence type="predicted"/>
<dbReference type="RefSeq" id="WP_314280347.1">
    <property type="nucleotide sequence ID" value="NZ_JAVVDO010000004.1"/>
</dbReference>
<comment type="caution">
    <text evidence="2">The sequence shown here is derived from an EMBL/GenBank/DDBJ whole genome shotgun (WGS) entry which is preliminary data.</text>
</comment>
<accession>A0ABU3MB99</accession>
<sequence length="102" mass="11263">MTQDRKPSRASEGLENDGGLSRLSNEEYMAEEHPPERPSLEQKRRALTVALEGINNALTTLEKGGDYENGKMVGGWCVTRSYLQAAQGEVEKLMLELAKKGP</sequence>